<organism evidence="9 10">
    <name type="scientific">Aspergillus udagawae</name>
    <dbReference type="NCBI Taxonomy" id="91492"/>
    <lineage>
        <taxon>Eukaryota</taxon>
        <taxon>Fungi</taxon>
        <taxon>Dikarya</taxon>
        <taxon>Ascomycota</taxon>
        <taxon>Pezizomycotina</taxon>
        <taxon>Eurotiomycetes</taxon>
        <taxon>Eurotiomycetidae</taxon>
        <taxon>Eurotiales</taxon>
        <taxon>Aspergillaceae</taxon>
        <taxon>Aspergillus</taxon>
        <taxon>Aspergillus subgen. Fumigati</taxon>
    </lineage>
</organism>
<evidence type="ECO:0000256" key="6">
    <source>
        <dbReference type="ARBA" id="ARBA00023004"/>
    </source>
</evidence>
<dbReference type="Gene3D" id="1.10.630.10">
    <property type="entry name" value="Cytochrome P450"/>
    <property type="match status" value="2"/>
</dbReference>
<dbReference type="PANTHER" id="PTHR24305:SF210">
    <property type="entry name" value="CYTOCHROME P450 MONOOXYGENASE ASQL-RELATED"/>
    <property type="match status" value="1"/>
</dbReference>
<dbReference type="SUPFAM" id="SSF48264">
    <property type="entry name" value="Cytochrome P450"/>
    <property type="match status" value="1"/>
</dbReference>
<reference evidence="9" key="2">
    <citation type="submission" date="2021-01" db="EMBL/GenBank/DDBJ databases">
        <title>Pan-genome distribution and transcriptional activeness of fungal secondary metabolism genes in Aspergillus section Fumigati.</title>
        <authorList>
            <person name="Takahashi H."/>
            <person name="Umemura M."/>
            <person name="Ninomiya A."/>
            <person name="Kusuya Y."/>
            <person name="Urayama S."/>
            <person name="Shimizu M."/>
            <person name="Watanabe A."/>
            <person name="Kamei K."/>
            <person name="Yaguchi T."/>
            <person name="Hagiwara D."/>
        </authorList>
    </citation>
    <scope>NUCLEOTIDE SEQUENCE</scope>
    <source>
        <strain evidence="9">IFM 46973</strain>
    </source>
</reference>
<dbReference type="Pfam" id="PF00067">
    <property type="entry name" value="p450"/>
    <property type="match status" value="1"/>
</dbReference>
<comment type="cofactor">
    <cofactor evidence="1">
        <name>heme</name>
        <dbReference type="ChEBI" id="CHEBI:30413"/>
    </cofactor>
</comment>
<evidence type="ECO:0000256" key="4">
    <source>
        <dbReference type="ARBA" id="ARBA00022723"/>
    </source>
</evidence>
<dbReference type="GO" id="GO:0004497">
    <property type="term" value="F:monooxygenase activity"/>
    <property type="evidence" value="ECO:0007669"/>
    <property type="project" value="UniProtKB-KW"/>
</dbReference>
<gene>
    <name evidence="9" type="ORF">Aud_003957</name>
</gene>
<dbReference type="RefSeq" id="XP_043144839.1">
    <property type="nucleotide sequence ID" value="XM_043288904.1"/>
</dbReference>
<keyword evidence="7" id="KW-0503">Monooxygenase</keyword>
<evidence type="ECO:0000256" key="7">
    <source>
        <dbReference type="ARBA" id="ARBA00023033"/>
    </source>
</evidence>
<comment type="similarity">
    <text evidence="2">Belongs to the cytochrome P450 family.</text>
</comment>
<feature type="signal peptide" evidence="8">
    <location>
        <begin position="1"/>
        <end position="17"/>
    </location>
</feature>
<accession>A0A8E0QNB0</accession>
<dbReference type="GO" id="GO:0005506">
    <property type="term" value="F:iron ion binding"/>
    <property type="evidence" value="ECO:0007669"/>
    <property type="project" value="InterPro"/>
</dbReference>
<comment type="caution">
    <text evidence="9">The sequence shown here is derived from an EMBL/GenBank/DDBJ whole genome shotgun (WGS) entry which is preliminary data.</text>
</comment>
<feature type="chain" id="PRO_5034378900" description="Cytochrome P450" evidence="8">
    <location>
        <begin position="18"/>
        <end position="479"/>
    </location>
</feature>
<evidence type="ECO:0000256" key="2">
    <source>
        <dbReference type="ARBA" id="ARBA00010617"/>
    </source>
</evidence>
<evidence type="ECO:0000256" key="1">
    <source>
        <dbReference type="ARBA" id="ARBA00001971"/>
    </source>
</evidence>
<evidence type="ECO:0000256" key="3">
    <source>
        <dbReference type="ARBA" id="ARBA00022617"/>
    </source>
</evidence>
<dbReference type="GO" id="GO:0020037">
    <property type="term" value="F:heme binding"/>
    <property type="evidence" value="ECO:0007669"/>
    <property type="project" value="InterPro"/>
</dbReference>
<dbReference type="InterPro" id="IPR036396">
    <property type="entry name" value="Cyt_P450_sf"/>
</dbReference>
<evidence type="ECO:0000313" key="9">
    <source>
        <dbReference type="EMBL" id="GIC87573.1"/>
    </source>
</evidence>
<name>A0A8E0QNB0_9EURO</name>
<keyword evidence="8" id="KW-0732">Signal</keyword>
<evidence type="ECO:0008006" key="11">
    <source>
        <dbReference type="Google" id="ProtNLM"/>
    </source>
</evidence>
<keyword evidence="5" id="KW-0560">Oxidoreductase</keyword>
<dbReference type="InterPro" id="IPR001128">
    <property type="entry name" value="Cyt_P450"/>
</dbReference>
<evidence type="ECO:0000256" key="5">
    <source>
        <dbReference type="ARBA" id="ARBA00023002"/>
    </source>
</evidence>
<dbReference type="AlphaFoldDB" id="A0A8E0QNB0"/>
<dbReference type="InterPro" id="IPR050121">
    <property type="entry name" value="Cytochrome_P450_monoxygenase"/>
</dbReference>
<keyword evidence="4" id="KW-0479">Metal-binding</keyword>
<dbReference type="GeneID" id="66991433"/>
<reference evidence="9" key="1">
    <citation type="journal article" date="2015" name="Genome Announc.">
        <title>Draft Genome Sequence of the Pathogenic Filamentous Fungus Aspergillus udagawae Strain IFM 46973T.</title>
        <authorList>
            <person name="Kusuya Y."/>
            <person name="Takahashi-Nakaguchi A."/>
            <person name="Takahashi H."/>
            <person name="Yaguchi T."/>
        </authorList>
    </citation>
    <scope>NUCLEOTIDE SEQUENCE</scope>
    <source>
        <strain evidence="9">IFM 46973</strain>
    </source>
</reference>
<dbReference type="GO" id="GO:0016705">
    <property type="term" value="F:oxidoreductase activity, acting on paired donors, with incorporation or reduction of molecular oxygen"/>
    <property type="evidence" value="ECO:0007669"/>
    <property type="project" value="InterPro"/>
</dbReference>
<dbReference type="PANTHER" id="PTHR24305">
    <property type="entry name" value="CYTOCHROME P450"/>
    <property type="match status" value="1"/>
</dbReference>
<dbReference type="Proteomes" id="UP000036893">
    <property type="component" value="Unassembled WGS sequence"/>
</dbReference>
<keyword evidence="3" id="KW-0349">Heme</keyword>
<sequence>MALLAVLILILCVFVGALWNYTQLNSIPGPLLAGLSEIWWVCLKSSPRYAYRLERLHRKYGEVVRIGPKTVSISDPSTVYWLDATCPRRSKVLITFLPKLMDYMLRFLKLFLDSYVDESEGGTVNARLKCNDLLYQNERRDHEFQHHDKTKDLVLDFLRAIRKQRTLKLAVFRSFATDIVGRMFVDDLANDRAAPTGTGSNHTDRCRFTTSLDYIMFKSPVAKLKRKRNNSLTWVSCTGPYSGWNDASTFHVLPETGKRTFPRAETRGYGNPDASVTVNGADSMIAAFVSVFLHLLKRPTAMSQLKHEVDMAFRKVALSDILQQEMESHVLQFLDAVMKESMRLVMGFNYRRDVPAGGVEVSGHYLPEGTVVQFHSDSIRNNRAIYGEDVSSFQPQRWLQADLDQRQRKRMEGGLLVLRSNMPNATKARAAWLELKRAVALIIWKFDLHPFNYAEVSIQDAPSPEQEYDVLVNFTPRMH</sequence>
<keyword evidence="6" id="KW-0408">Iron</keyword>
<evidence type="ECO:0000313" key="10">
    <source>
        <dbReference type="Proteomes" id="UP000036893"/>
    </source>
</evidence>
<protein>
    <recommendedName>
        <fullName evidence="11">Cytochrome P450</fullName>
    </recommendedName>
</protein>
<dbReference type="EMBL" id="BBXM02000003">
    <property type="protein sequence ID" value="GIC87573.1"/>
    <property type="molecule type" value="Genomic_DNA"/>
</dbReference>
<evidence type="ECO:0000256" key="8">
    <source>
        <dbReference type="SAM" id="SignalP"/>
    </source>
</evidence>
<proteinExistence type="inferred from homology"/>